<dbReference type="EMBL" id="JAOTOJ010000008">
    <property type="protein sequence ID" value="KAK9397392.1"/>
    <property type="molecule type" value="Genomic_DNA"/>
</dbReference>
<dbReference type="PROSITE" id="PS50240">
    <property type="entry name" value="TRYPSIN_DOM"/>
    <property type="match status" value="1"/>
</dbReference>
<evidence type="ECO:0000256" key="8">
    <source>
        <dbReference type="ARBA" id="ARBA00022801"/>
    </source>
</evidence>
<protein>
    <recommendedName>
        <fullName evidence="12">Peptidase S1 domain-containing protein</fullName>
    </recommendedName>
</protein>
<keyword evidence="11" id="KW-0325">Glycoprotein</keyword>
<dbReference type="InterPro" id="IPR033116">
    <property type="entry name" value="TRYPSIN_SER"/>
</dbReference>
<evidence type="ECO:0000256" key="4">
    <source>
        <dbReference type="ARBA" id="ARBA00011245"/>
    </source>
</evidence>
<evidence type="ECO:0000256" key="3">
    <source>
        <dbReference type="ARBA" id="ARBA00009228"/>
    </source>
</evidence>
<proteinExistence type="inferred from homology"/>
<dbReference type="Proteomes" id="UP001474421">
    <property type="component" value="Unassembled WGS sequence"/>
</dbReference>
<organism evidence="13 14">
    <name type="scientific">Crotalus adamanteus</name>
    <name type="common">Eastern diamondback rattlesnake</name>
    <dbReference type="NCBI Taxonomy" id="8729"/>
    <lineage>
        <taxon>Eukaryota</taxon>
        <taxon>Metazoa</taxon>
        <taxon>Chordata</taxon>
        <taxon>Craniata</taxon>
        <taxon>Vertebrata</taxon>
        <taxon>Euteleostomi</taxon>
        <taxon>Lepidosauria</taxon>
        <taxon>Squamata</taxon>
        <taxon>Bifurcata</taxon>
        <taxon>Unidentata</taxon>
        <taxon>Episquamata</taxon>
        <taxon>Toxicofera</taxon>
        <taxon>Serpentes</taxon>
        <taxon>Colubroidea</taxon>
        <taxon>Viperidae</taxon>
        <taxon>Crotalinae</taxon>
        <taxon>Crotalus</taxon>
    </lineage>
</organism>
<dbReference type="CDD" id="cd00190">
    <property type="entry name" value="Tryp_SPc"/>
    <property type="match status" value="1"/>
</dbReference>
<comment type="similarity">
    <text evidence="3">Belongs to the peptidase S1 family. Snake venom subfamily.</text>
</comment>
<keyword evidence="7" id="KW-0732">Signal</keyword>
<accession>A0AAW1B781</accession>
<name>A0AAW1B781_CROAD</name>
<dbReference type="Pfam" id="PF00089">
    <property type="entry name" value="Trypsin"/>
    <property type="match status" value="1"/>
</dbReference>
<dbReference type="SUPFAM" id="SSF50494">
    <property type="entry name" value="Trypsin-like serine proteases"/>
    <property type="match status" value="1"/>
</dbReference>
<keyword evidence="14" id="KW-1185">Reference proteome</keyword>
<evidence type="ECO:0000256" key="7">
    <source>
        <dbReference type="ARBA" id="ARBA00022729"/>
    </source>
</evidence>
<dbReference type="GO" id="GO:0004252">
    <property type="term" value="F:serine-type endopeptidase activity"/>
    <property type="evidence" value="ECO:0007669"/>
    <property type="project" value="InterPro"/>
</dbReference>
<evidence type="ECO:0000256" key="9">
    <source>
        <dbReference type="ARBA" id="ARBA00022825"/>
    </source>
</evidence>
<evidence type="ECO:0000256" key="1">
    <source>
        <dbReference type="ARBA" id="ARBA00003258"/>
    </source>
</evidence>
<dbReference type="InterPro" id="IPR009003">
    <property type="entry name" value="Peptidase_S1_PA"/>
</dbReference>
<evidence type="ECO:0000256" key="5">
    <source>
        <dbReference type="ARBA" id="ARBA00022525"/>
    </source>
</evidence>
<dbReference type="InterPro" id="IPR043504">
    <property type="entry name" value="Peptidase_S1_PA_chymotrypsin"/>
</dbReference>
<keyword evidence="10" id="KW-1015">Disulfide bond</keyword>
<dbReference type="InterPro" id="IPR001254">
    <property type="entry name" value="Trypsin_dom"/>
</dbReference>
<dbReference type="Gene3D" id="2.40.10.10">
    <property type="entry name" value="Trypsin-like serine proteases"/>
    <property type="match status" value="2"/>
</dbReference>
<reference evidence="13 14" key="1">
    <citation type="journal article" date="2024" name="Proc. Natl. Acad. Sci. U.S.A.">
        <title>The genetic regulatory architecture and epigenomic basis for age-related changes in rattlesnake venom.</title>
        <authorList>
            <person name="Hogan M.P."/>
            <person name="Holding M.L."/>
            <person name="Nystrom G.S."/>
            <person name="Colston T.J."/>
            <person name="Bartlett D.A."/>
            <person name="Mason A.J."/>
            <person name="Ellsworth S.A."/>
            <person name="Rautsaw R.M."/>
            <person name="Lawrence K.C."/>
            <person name="Strickland J.L."/>
            <person name="He B."/>
            <person name="Fraser P."/>
            <person name="Margres M.J."/>
            <person name="Gilbert D.M."/>
            <person name="Gibbs H.L."/>
            <person name="Parkinson C.L."/>
            <person name="Rokyta D.R."/>
        </authorList>
    </citation>
    <scope>NUCLEOTIDE SEQUENCE [LARGE SCALE GENOMIC DNA]</scope>
    <source>
        <strain evidence="13">DRR0105</strain>
    </source>
</reference>
<evidence type="ECO:0000256" key="2">
    <source>
        <dbReference type="ARBA" id="ARBA00004613"/>
    </source>
</evidence>
<evidence type="ECO:0000259" key="12">
    <source>
        <dbReference type="PROSITE" id="PS50240"/>
    </source>
</evidence>
<comment type="function">
    <text evidence="1">Snake venom serine protease that may act in the hemostasis system of the prey.</text>
</comment>
<dbReference type="PANTHER" id="PTHR24253:SF144">
    <property type="entry name" value="CHYMOTRYPSIN-LIKE PROTEASE CTRL-1-RELATED"/>
    <property type="match status" value="1"/>
</dbReference>
<dbReference type="PRINTS" id="PR00722">
    <property type="entry name" value="CHYMOTRYPSIN"/>
</dbReference>
<comment type="subunit">
    <text evidence="4">Monomer.</text>
</comment>
<dbReference type="PROSITE" id="PS00135">
    <property type="entry name" value="TRYPSIN_SER"/>
    <property type="match status" value="1"/>
</dbReference>
<dbReference type="GO" id="GO:0006508">
    <property type="term" value="P:proteolysis"/>
    <property type="evidence" value="ECO:0007669"/>
    <property type="project" value="UniProtKB-KW"/>
</dbReference>
<dbReference type="PANTHER" id="PTHR24253">
    <property type="entry name" value="TRANSMEMBRANE PROTEASE SERINE"/>
    <property type="match status" value="1"/>
</dbReference>
<dbReference type="SMART" id="SM00020">
    <property type="entry name" value="Tryp_SPc"/>
    <property type="match status" value="1"/>
</dbReference>
<keyword evidence="5" id="KW-0964">Secreted</keyword>
<sequence>MVTSAVKRVISHPDYNGKAGSIGDIALVELNSPVTFSDYILPICLPASSVEFPANTKCWVTGWGQIGYSEDLAFPKILQEVEVPIINRDTCNNLYNISKGYQLQTDLVKADMICAGYKEGGKDACQGDSGGPLVCKSNGAWTLAGVVSWGEGCAQPNRVGVYTSVPFYLDWIQNNINTNSGLSNFPRVTLLLLIFVPTLL</sequence>
<dbReference type="FunFam" id="2.40.10.10:FF:000024">
    <property type="entry name" value="Serine protease 53"/>
    <property type="match status" value="1"/>
</dbReference>
<keyword evidence="9" id="KW-0720">Serine protease</keyword>
<comment type="caution">
    <text evidence="13">The sequence shown here is derived from an EMBL/GenBank/DDBJ whole genome shotgun (WGS) entry which is preliminary data.</text>
</comment>
<dbReference type="InterPro" id="IPR001314">
    <property type="entry name" value="Peptidase_S1A"/>
</dbReference>
<evidence type="ECO:0000313" key="14">
    <source>
        <dbReference type="Proteomes" id="UP001474421"/>
    </source>
</evidence>
<feature type="domain" description="Peptidase S1" evidence="12">
    <location>
        <begin position="1"/>
        <end position="177"/>
    </location>
</feature>
<comment type="subcellular location">
    <subcellularLocation>
        <location evidence="2">Secreted</location>
    </subcellularLocation>
</comment>
<dbReference type="GO" id="GO:0005576">
    <property type="term" value="C:extracellular region"/>
    <property type="evidence" value="ECO:0007669"/>
    <property type="project" value="UniProtKB-SubCell"/>
</dbReference>
<evidence type="ECO:0000313" key="13">
    <source>
        <dbReference type="EMBL" id="KAK9397392.1"/>
    </source>
</evidence>
<evidence type="ECO:0000256" key="6">
    <source>
        <dbReference type="ARBA" id="ARBA00022670"/>
    </source>
</evidence>
<keyword evidence="6" id="KW-0645">Protease</keyword>
<gene>
    <name evidence="13" type="ORF">NXF25_020753</name>
</gene>
<dbReference type="GO" id="GO:0035821">
    <property type="term" value="P:modulation of process of another organism"/>
    <property type="evidence" value="ECO:0007669"/>
    <property type="project" value="UniProtKB-ARBA"/>
</dbReference>
<dbReference type="AlphaFoldDB" id="A0AAW1B781"/>
<evidence type="ECO:0000256" key="10">
    <source>
        <dbReference type="ARBA" id="ARBA00023157"/>
    </source>
</evidence>
<evidence type="ECO:0000256" key="11">
    <source>
        <dbReference type="ARBA" id="ARBA00023180"/>
    </source>
</evidence>
<keyword evidence="8" id="KW-0378">Hydrolase</keyword>